<comment type="caution">
    <text evidence="1">The sequence shown here is derived from an EMBL/GenBank/DDBJ whole genome shotgun (WGS) entry which is preliminary data.</text>
</comment>
<reference evidence="1" key="1">
    <citation type="journal article" date="2014" name="Front. Microbiol.">
        <title>High frequency of phylogenetically diverse reductive dehalogenase-homologous genes in deep subseafloor sedimentary metagenomes.</title>
        <authorList>
            <person name="Kawai M."/>
            <person name="Futagami T."/>
            <person name="Toyoda A."/>
            <person name="Takaki Y."/>
            <person name="Nishi S."/>
            <person name="Hori S."/>
            <person name="Arai W."/>
            <person name="Tsubouchi T."/>
            <person name="Morono Y."/>
            <person name="Uchiyama I."/>
            <person name="Ito T."/>
            <person name="Fujiyama A."/>
            <person name="Inagaki F."/>
            <person name="Takami H."/>
        </authorList>
    </citation>
    <scope>NUCLEOTIDE SEQUENCE</scope>
    <source>
        <strain evidence="1">Expedition CK06-06</strain>
    </source>
</reference>
<protein>
    <submittedName>
        <fullName evidence="1">Uncharacterized protein</fullName>
    </submittedName>
</protein>
<sequence length="144" mass="16709">EFRKSWVRLDLENFTKFVLQNCDTFKSDREEYDLAIAKFERLKTKNKDTENLVFPYLFSHDDAAGNESKPKLSTENSVIEDNGAELNIMEKYVSMFPDLSKKISEAMGINLETKNGDEALKFNSKIEELLTNYETEHKTSYTEA</sequence>
<organism evidence="1">
    <name type="scientific">marine sediment metagenome</name>
    <dbReference type="NCBI Taxonomy" id="412755"/>
    <lineage>
        <taxon>unclassified sequences</taxon>
        <taxon>metagenomes</taxon>
        <taxon>ecological metagenomes</taxon>
    </lineage>
</organism>
<dbReference type="AlphaFoldDB" id="X0YX29"/>
<dbReference type="EMBL" id="BARS01041005">
    <property type="protein sequence ID" value="GAG41141.1"/>
    <property type="molecule type" value="Genomic_DNA"/>
</dbReference>
<gene>
    <name evidence="1" type="ORF">S01H1_62432</name>
</gene>
<feature type="non-terminal residue" evidence="1">
    <location>
        <position position="1"/>
    </location>
</feature>
<name>X0YX29_9ZZZZ</name>
<proteinExistence type="predicted"/>
<accession>X0YX29</accession>
<evidence type="ECO:0000313" key="1">
    <source>
        <dbReference type="EMBL" id="GAG41141.1"/>
    </source>
</evidence>